<dbReference type="EMBL" id="CP087164">
    <property type="protein sequence ID" value="UGS34534.1"/>
    <property type="molecule type" value="Genomic_DNA"/>
</dbReference>
<organism evidence="1 2">
    <name type="scientific">Capillimicrobium parvum</name>
    <dbReference type="NCBI Taxonomy" id="2884022"/>
    <lineage>
        <taxon>Bacteria</taxon>
        <taxon>Bacillati</taxon>
        <taxon>Actinomycetota</taxon>
        <taxon>Thermoleophilia</taxon>
        <taxon>Solirubrobacterales</taxon>
        <taxon>Capillimicrobiaceae</taxon>
        <taxon>Capillimicrobium</taxon>
    </lineage>
</organism>
<evidence type="ECO:0000313" key="1">
    <source>
        <dbReference type="EMBL" id="UGS34534.1"/>
    </source>
</evidence>
<proteinExistence type="predicted"/>
<keyword evidence="2" id="KW-1185">Reference proteome</keyword>
<protein>
    <submittedName>
        <fullName evidence="1">Uncharacterized protein</fullName>
    </submittedName>
</protein>
<dbReference type="RefSeq" id="WP_259314205.1">
    <property type="nucleotide sequence ID" value="NZ_CP087164.1"/>
</dbReference>
<gene>
    <name evidence="1" type="ORF">DSM104329_00912</name>
</gene>
<reference evidence="1" key="1">
    <citation type="journal article" date="2022" name="Int. J. Syst. Evol. Microbiol.">
        <title>Pseudomonas aegrilactucae sp. nov. and Pseudomonas morbosilactucae sp. nov., pathogens causing bacterial rot of lettuce in Japan.</title>
        <authorList>
            <person name="Sawada H."/>
            <person name="Fujikawa T."/>
            <person name="Satou M."/>
        </authorList>
    </citation>
    <scope>NUCLEOTIDE SEQUENCE</scope>
    <source>
        <strain evidence="1">0166_1</strain>
    </source>
</reference>
<sequence>MILHYLDQRDQWWDHPMKGRDVEARRHARVIEACDRGRAIVVEPRTRRTASAR</sequence>
<dbReference type="KEGG" id="sbae:DSM104329_00912"/>
<name>A0A9E6XUC3_9ACTN</name>
<dbReference type="Proteomes" id="UP001162834">
    <property type="component" value="Chromosome"/>
</dbReference>
<dbReference type="AlphaFoldDB" id="A0A9E6XUC3"/>
<evidence type="ECO:0000313" key="2">
    <source>
        <dbReference type="Proteomes" id="UP001162834"/>
    </source>
</evidence>
<accession>A0A9E6XUC3</accession>